<proteinExistence type="predicted"/>
<dbReference type="SUPFAM" id="SSF51735">
    <property type="entry name" value="NAD(P)-binding Rossmann-fold domains"/>
    <property type="match status" value="1"/>
</dbReference>
<evidence type="ECO:0000313" key="1">
    <source>
        <dbReference type="EMBL" id="GJN87141.1"/>
    </source>
</evidence>
<protein>
    <submittedName>
        <fullName evidence="1">Uncharacterized protein</fullName>
    </submittedName>
</protein>
<reference evidence="1 2" key="1">
    <citation type="submission" date="2021-12" db="EMBL/GenBank/DDBJ databases">
        <title>High titer production of polyol ester of fatty acids by Rhodotorula paludigena BS15 towards product separation-free biomass refinery.</title>
        <authorList>
            <person name="Mano J."/>
            <person name="Ono H."/>
            <person name="Tanaka T."/>
            <person name="Naito K."/>
            <person name="Sushida H."/>
            <person name="Ike M."/>
            <person name="Tokuyasu K."/>
            <person name="Kitaoka M."/>
        </authorList>
    </citation>
    <scope>NUCLEOTIDE SEQUENCE [LARGE SCALE GENOMIC DNA]</scope>
    <source>
        <strain evidence="1 2">BS15</strain>
    </source>
</reference>
<dbReference type="Gene3D" id="3.40.50.720">
    <property type="entry name" value="NAD(P)-binding Rossmann-like Domain"/>
    <property type="match status" value="1"/>
</dbReference>
<evidence type="ECO:0000313" key="2">
    <source>
        <dbReference type="Proteomes" id="UP001342314"/>
    </source>
</evidence>
<sequence length="436" mass="47048">MVTVLILGGLAQDATRHLLPFLLSPSLDAAHRPSFVRIVDRALVIPAADAYTTYVDTACRAALKSGTEKRTVEYLQGNLLTEPMRERAFTLPEAHGGASKGFDWVFDFTGETDFNAPEVVHVERTLRLALLLGQSAVKHKVGAYVRALPSFYRLVKDKKGKVGAEGEAAAPWGVMSSWHHEAARGLANMEGLNLVLVRPALLYGPFTVTGITPRALIGEVYKFQNEKLEFLWSESLPHNTVHAHDYASALVHSAAWAVSLGSRAAVLAAHSEPLPSTLSSDAQVAALGSLGAATSKDEVRAAVFNAADDGETTQKDIAKLIAEVIGVKSGFHGSVISSFAKLNIGEVVEDVNDKHLEGWSDLLQASNPPILTNMPISPAVPADLLGPHPISFDNGALKRLTGWKPRYRLTGDVLRETVEGFRHEGNWPNARPKGKK</sequence>
<accession>A0AAV5G467</accession>
<dbReference type="AlphaFoldDB" id="A0AAV5G467"/>
<organism evidence="1 2">
    <name type="scientific">Rhodotorula paludigena</name>
    <dbReference type="NCBI Taxonomy" id="86838"/>
    <lineage>
        <taxon>Eukaryota</taxon>
        <taxon>Fungi</taxon>
        <taxon>Dikarya</taxon>
        <taxon>Basidiomycota</taxon>
        <taxon>Pucciniomycotina</taxon>
        <taxon>Microbotryomycetes</taxon>
        <taxon>Sporidiobolales</taxon>
        <taxon>Sporidiobolaceae</taxon>
        <taxon>Rhodotorula</taxon>
    </lineage>
</organism>
<name>A0AAV5G467_9BASI</name>
<dbReference type="InterPro" id="IPR050177">
    <property type="entry name" value="Lipid_A_modif_metabolic_enz"/>
</dbReference>
<dbReference type="EMBL" id="BQKY01000001">
    <property type="protein sequence ID" value="GJN87141.1"/>
    <property type="molecule type" value="Genomic_DNA"/>
</dbReference>
<dbReference type="PANTHER" id="PTHR43245:SF11">
    <property type="entry name" value="LD23561P"/>
    <property type="match status" value="1"/>
</dbReference>
<dbReference type="PANTHER" id="PTHR43245">
    <property type="entry name" value="BIFUNCTIONAL POLYMYXIN RESISTANCE PROTEIN ARNA"/>
    <property type="match status" value="1"/>
</dbReference>
<comment type="caution">
    <text evidence="1">The sequence shown here is derived from an EMBL/GenBank/DDBJ whole genome shotgun (WGS) entry which is preliminary data.</text>
</comment>
<dbReference type="InterPro" id="IPR036291">
    <property type="entry name" value="NAD(P)-bd_dom_sf"/>
</dbReference>
<dbReference type="Proteomes" id="UP001342314">
    <property type="component" value="Unassembled WGS sequence"/>
</dbReference>
<gene>
    <name evidence="1" type="ORF">Rhopal_000086-T1</name>
</gene>
<keyword evidence="2" id="KW-1185">Reference proteome</keyword>